<evidence type="ECO:0000256" key="1">
    <source>
        <dbReference type="SAM" id="Phobius"/>
    </source>
</evidence>
<keyword evidence="1" id="KW-1133">Transmembrane helix</keyword>
<feature type="transmembrane region" description="Helical" evidence="1">
    <location>
        <begin position="209"/>
        <end position="231"/>
    </location>
</feature>
<comment type="caution">
    <text evidence="2">The sequence shown here is derived from an EMBL/GenBank/DDBJ whole genome shotgun (WGS) entry which is preliminary data.</text>
</comment>
<protein>
    <submittedName>
        <fullName evidence="2">Uncharacterized protein</fullName>
    </submittedName>
</protein>
<dbReference type="Proteomes" id="UP000282876">
    <property type="component" value="Unassembled WGS sequence"/>
</dbReference>
<keyword evidence="3" id="KW-1185">Reference proteome</keyword>
<name>A0A437ANW7_9MICR</name>
<keyword evidence="1" id="KW-0812">Transmembrane</keyword>
<feature type="transmembrane region" description="Helical" evidence="1">
    <location>
        <begin position="138"/>
        <end position="157"/>
    </location>
</feature>
<proteinExistence type="predicted"/>
<feature type="transmembrane region" description="Helical" evidence="1">
    <location>
        <begin position="265"/>
        <end position="287"/>
    </location>
</feature>
<reference evidence="2 3" key="1">
    <citation type="submission" date="2018-10" db="EMBL/GenBank/DDBJ databases">
        <title>Draft genome sequence of the microsporidian Tubulinosema ratisbonensis.</title>
        <authorList>
            <person name="Polonais V."/>
            <person name="Peyretaillade E."/>
            <person name="Niehus S."/>
            <person name="Wawrzyniak I."/>
            <person name="Franchet A."/>
            <person name="Gaspin C."/>
            <person name="Reichstadt M."/>
            <person name="Belser C."/>
            <person name="Labadie K."/>
            <person name="Delbac F."/>
            <person name="Ferrandon D."/>
        </authorList>
    </citation>
    <scope>NUCLEOTIDE SEQUENCE [LARGE SCALE GENOMIC DNA]</scope>
    <source>
        <strain evidence="2 3">Franzen</strain>
    </source>
</reference>
<gene>
    <name evidence="2" type="ORF">TUBRATIS_007670</name>
</gene>
<dbReference type="VEuPathDB" id="MicrosporidiaDB:TUBRATIS_007670"/>
<dbReference type="EMBL" id="RCSS01000156">
    <property type="protein sequence ID" value="RVD92717.1"/>
    <property type="molecule type" value="Genomic_DNA"/>
</dbReference>
<keyword evidence="1" id="KW-0472">Membrane</keyword>
<feature type="transmembrane region" description="Helical" evidence="1">
    <location>
        <begin position="238"/>
        <end position="259"/>
    </location>
</feature>
<dbReference type="AlphaFoldDB" id="A0A437ANW7"/>
<organism evidence="2 3">
    <name type="scientific">Tubulinosema ratisbonensis</name>
    <dbReference type="NCBI Taxonomy" id="291195"/>
    <lineage>
        <taxon>Eukaryota</taxon>
        <taxon>Fungi</taxon>
        <taxon>Fungi incertae sedis</taxon>
        <taxon>Microsporidia</taxon>
        <taxon>Tubulinosematoidea</taxon>
        <taxon>Tubulinosematidae</taxon>
        <taxon>Tubulinosema</taxon>
    </lineage>
</organism>
<sequence>MEQNNNQNISIIDHEERDTDVVSVFSGSNTQMNNLSLKETLFNFFSTFWHNIKNIKVTYAVKKIRNQTIPMSEYSFFNNQESNNFSENETLPLFDQIKRFINSSFKLSFTITCINLVNFIIGLKLFNDIFKEYDHTNSFLIIFVSIYFLIIFIKLFYKKIKFEKIISQFYFYFFASFLFPLISYIYFISHANTFLSYLVICSNFDFMKYFFIYFVMILSIKILVNFLEIVYDKRPEIYVTEIILPILFLIYVILFFIFWSNLYLIGAVSIILSFLYTFLHSFVSIYYKDSNYLRMSSVITNLVCNCHEIYFIGFSLLVHLIHEFDDYKRINCNTFY</sequence>
<feature type="transmembrane region" description="Helical" evidence="1">
    <location>
        <begin position="169"/>
        <end position="189"/>
    </location>
</feature>
<feature type="transmembrane region" description="Helical" evidence="1">
    <location>
        <begin position="107"/>
        <end position="126"/>
    </location>
</feature>
<evidence type="ECO:0000313" key="3">
    <source>
        <dbReference type="Proteomes" id="UP000282876"/>
    </source>
</evidence>
<evidence type="ECO:0000313" key="2">
    <source>
        <dbReference type="EMBL" id="RVD92717.1"/>
    </source>
</evidence>
<accession>A0A437ANW7</accession>